<name>A0A9D1IRL1_9FIRM</name>
<keyword evidence="1" id="KW-1133">Transmembrane helix</keyword>
<dbReference type="AlphaFoldDB" id="A0A9D1IRL1"/>
<keyword evidence="1" id="KW-0812">Transmembrane</keyword>
<reference evidence="2" key="2">
    <citation type="journal article" date="2021" name="PeerJ">
        <title>Extensive microbial diversity within the chicken gut microbiome revealed by metagenomics and culture.</title>
        <authorList>
            <person name="Gilroy R."/>
            <person name="Ravi A."/>
            <person name="Getino M."/>
            <person name="Pursley I."/>
            <person name="Horton D.L."/>
            <person name="Alikhan N.F."/>
            <person name="Baker D."/>
            <person name="Gharbi K."/>
            <person name="Hall N."/>
            <person name="Watson M."/>
            <person name="Adriaenssens E.M."/>
            <person name="Foster-Nyarko E."/>
            <person name="Jarju S."/>
            <person name="Secka A."/>
            <person name="Antonio M."/>
            <person name="Oren A."/>
            <person name="Chaudhuri R.R."/>
            <person name="La Ragione R."/>
            <person name="Hildebrand F."/>
            <person name="Pallen M.J."/>
        </authorList>
    </citation>
    <scope>NUCLEOTIDE SEQUENCE</scope>
    <source>
        <strain evidence="2">CHK193-30670</strain>
    </source>
</reference>
<evidence type="ECO:0000313" key="3">
    <source>
        <dbReference type="Proteomes" id="UP000824074"/>
    </source>
</evidence>
<organism evidence="2 3">
    <name type="scientific">Candidatus Aphodocola excrementigallinarum</name>
    <dbReference type="NCBI Taxonomy" id="2840670"/>
    <lineage>
        <taxon>Bacteria</taxon>
        <taxon>Bacillati</taxon>
        <taxon>Bacillota</taxon>
        <taxon>Bacilli</taxon>
        <taxon>Candidatus Aphodocola</taxon>
    </lineage>
</organism>
<feature type="transmembrane region" description="Helical" evidence="1">
    <location>
        <begin position="44"/>
        <end position="64"/>
    </location>
</feature>
<reference evidence="2" key="1">
    <citation type="submission" date="2020-10" db="EMBL/GenBank/DDBJ databases">
        <authorList>
            <person name="Gilroy R."/>
        </authorList>
    </citation>
    <scope>NUCLEOTIDE SEQUENCE</scope>
    <source>
        <strain evidence="2">CHK193-30670</strain>
    </source>
</reference>
<feature type="transmembrane region" description="Helical" evidence="1">
    <location>
        <begin position="70"/>
        <end position="92"/>
    </location>
</feature>
<sequence>MKSKDKIKLRIYEDEVKNMPKKEIVNQIRRKYDLKDLYDTGNDFATTLIAGGVVSAAAAVLFGITDCSDACAITSIIAAGVTPVGIGINMHYSKKDEINNRYLDVLFNYVDSDEDKKEKDNTKTLNS</sequence>
<evidence type="ECO:0000256" key="1">
    <source>
        <dbReference type="SAM" id="Phobius"/>
    </source>
</evidence>
<comment type="caution">
    <text evidence="2">The sequence shown here is derived from an EMBL/GenBank/DDBJ whole genome shotgun (WGS) entry which is preliminary data.</text>
</comment>
<dbReference type="Proteomes" id="UP000824074">
    <property type="component" value="Unassembled WGS sequence"/>
</dbReference>
<dbReference type="EMBL" id="DVMT01000061">
    <property type="protein sequence ID" value="HIU40852.1"/>
    <property type="molecule type" value="Genomic_DNA"/>
</dbReference>
<accession>A0A9D1IRL1</accession>
<keyword evidence="1" id="KW-0472">Membrane</keyword>
<protein>
    <submittedName>
        <fullName evidence="2">Uncharacterized protein</fullName>
    </submittedName>
</protein>
<proteinExistence type="predicted"/>
<evidence type="ECO:0000313" key="2">
    <source>
        <dbReference type="EMBL" id="HIU40852.1"/>
    </source>
</evidence>
<gene>
    <name evidence="2" type="ORF">IAB68_06120</name>
</gene>